<dbReference type="Proteomes" id="UP000199413">
    <property type="component" value="Unassembled WGS sequence"/>
</dbReference>
<name>A0A1C6SFG7_9ACTN</name>
<gene>
    <name evidence="1" type="ORF">GA0070624_3640</name>
</gene>
<proteinExistence type="predicted"/>
<evidence type="ECO:0000313" key="2">
    <source>
        <dbReference type="Proteomes" id="UP000199413"/>
    </source>
</evidence>
<dbReference type="RefSeq" id="WP_245718856.1">
    <property type="nucleotide sequence ID" value="NZ_FMHV01000002.1"/>
</dbReference>
<accession>A0A1C6SFG7</accession>
<evidence type="ECO:0000313" key="1">
    <source>
        <dbReference type="EMBL" id="SCL28167.1"/>
    </source>
</evidence>
<dbReference type="EMBL" id="FMHV01000002">
    <property type="protein sequence ID" value="SCL28167.1"/>
    <property type="molecule type" value="Genomic_DNA"/>
</dbReference>
<sequence length="86" mass="9276">MSVAKGVRGVAMVTVRFVGGPASDLVRELPAGPDGKPPQRWIMRHPGEAASAAGGGPDHLYERDHRDGYGTWTMRFVRTEPFGATE</sequence>
<protein>
    <submittedName>
        <fullName evidence="1">Uncharacterized protein</fullName>
    </submittedName>
</protein>
<dbReference type="AlphaFoldDB" id="A0A1C6SFG7"/>
<keyword evidence="2" id="KW-1185">Reference proteome</keyword>
<reference evidence="2" key="1">
    <citation type="submission" date="2016-06" db="EMBL/GenBank/DDBJ databases">
        <authorList>
            <person name="Varghese N."/>
            <person name="Submissions Spin"/>
        </authorList>
    </citation>
    <scope>NUCLEOTIDE SEQUENCE [LARGE SCALE GENOMIC DNA]</scope>
    <source>
        <strain evidence="2">DSM 45431</strain>
    </source>
</reference>
<organism evidence="1 2">
    <name type="scientific">Micromonospora rhizosphaerae</name>
    <dbReference type="NCBI Taxonomy" id="568872"/>
    <lineage>
        <taxon>Bacteria</taxon>
        <taxon>Bacillati</taxon>
        <taxon>Actinomycetota</taxon>
        <taxon>Actinomycetes</taxon>
        <taxon>Micromonosporales</taxon>
        <taxon>Micromonosporaceae</taxon>
        <taxon>Micromonospora</taxon>
    </lineage>
</organism>
<dbReference type="STRING" id="568872.GA0070624_3640"/>